<reference evidence="4" key="1">
    <citation type="journal article" date="2019" name="Environ. Microbiol.">
        <title>Fungal ecological strategies reflected in gene transcription - a case study of two litter decomposers.</title>
        <authorList>
            <person name="Barbi F."/>
            <person name="Kohler A."/>
            <person name="Barry K."/>
            <person name="Baskaran P."/>
            <person name="Daum C."/>
            <person name="Fauchery L."/>
            <person name="Ihrmark K."/>
            <person name="Kuo A."/>
            <person name="LaButti K."/>
            <person name="Lipzen A."/>
            <person name="Morin E."/>
            <person name="Grigoriev I.V."/>
            <person name="Henrissat B."/>
            <person name="Lindahl B."/>
            <person name="Martin F."/>
        </authorList>
    </citation>
    <scope>NUCLEOTIDE SEQUENCE</scope>
    <source>
        <strain evidence="4">JB14</strain>
    </source>
</reference>
<evidence type="ECO:0000313" key="4">
    <source>
        <dbReference type="EMBL" id="KAE9402088.1"/>
    </source>
</evidence>
<dbReference type="AlphaFoldDB" id="A0A6A4HY26"/>
<dbReference type="Proteomes" id="UP000799118">
    <property type="component" value="Unassembled WGS sequence"/>
</dbReference>
<gene>
    <name evidence="4" type="ORF">BT96DRAFT_756431</name>
</gene>
<dbReference type="GO" id="GO:0046872">
    <property type="term" value="F:metal ion binding"/>
    <property type="evidence" value="ECO:0007669"/>
    <property type="project" value="UniProtKB-KW"/>
</dbReference>
<organism evidence="4 5">
    <name type="scientific">Gymnopus androsaceus JB14</name>
    <dbReference type="NCBI Taxonomy" id="1447944"/>
    <lineage>
        <taxon>Eukaryota</taxon>
        <taxon>Fungi</taxon>
        <taxon>Dikarya</taxon>
        <taxon>Basidiomycota</taxon>
        <taxon>Agaricomycotina</taxon>
        <taxon>Agaricomycetes</taxon>
        <taxon>Agaricomycetidae</taxon>
        <taxon>Agaricales</taxon>
        <taxon>Marasmiineae</taxon>
        <taxon>Omphalotaceae</taxon>
        <taxon>Gymnopus</taxon>
    </lineage>
</organism>
<keyword evidence="2" id="KW-0479">Metal-binding</keyword>
<feature type="non-terminal residue" evidence="4">
    <location>
        <position position="1"/>
    </location>
</feature>
<comment type="cofactor">
    <cofactor evidence="1">
        <name>a divalent metal cation</name>
        <dbReference type="ChEBI" id="CHEBI:60240"/>
    </cofactor>
</comment>
<evidence type="ECO:0000259" key="3">
    <source>
        <dbReference type="Pfam" id="PF13359"/>
    </source>
</evidence>
<evidence type="ECO:0000256" key="2">
    <source>
        <dbReference type="ARBA" id="ARBA00022723"/>
    </source>
</evidence>
<sequence>KNHMFNTTVSKIRIRSEHAIGLLKGRFQSSKALPVRIKDAKSHKMATLWGVACIVVHNYALEHEAKE</sequence>
<evidence type="ECO:0000313" key="5">
    <source>
        <dbReference type="Proteomes" id="UP000799118"/>
    </source>
</evidence>
<keyword evidence="5" id="KW-1185">Reference proteome</keyword>
<name>A0A6A4HY26_9AGAR</name>
<dbReference type="EMBL" id="ML769438">
    <property type="protein sequence ID" value="KAE9402088.1"/>
    <property type="molecule type" value="Genomic_DNA"/>
</dbReference>
<evidence type="ECO:0000256" key="1">
    <source>
        <dbReference type="ARBA" id="ARBA00001968"/>
    </source>
</evidence>
<feature type="domain" description="DDE Tnp4" evidence="3">
    <location>
        <begin position="2"/>
        <end position="58"/>
    </location>
</feature>
<dbReference type="InterPro" id="IPR027806">
    <property type="entry name" value="HARBI1_dom"/>
</dbReference>
<dbReference type="OrthoDB" id="2408877at2759"/>
<protein>
    <recommendedName>
        <fullName evidence="3">DDE Tnp4 domain-containing protein</fullName>
    </recommendedName>
</protein>
<dbReference type="Pfam" id="PF13359">
    <property type="entry name" value="DDE_Tnp_4"/>
    <property type="match status" value="1"/>
</dbReference>
<feature type="non-terminal residue" evidence="4">
    <location>
        <position position="67"/>
    </location>
</feature>
<proteinExistence type="predicted"/>
<accession>A0A6A4HY26</accession>